<feature type="transmembrane region" description="Helical" evidence="2">
    <location>
        <begin position="157"/>
        <end position="178"/>
    </location>
</feature>
<gene>
    <name evidence="3" type="ORF">SAMN05421773_111174</name>
</gene>
<keyword evidence="4" id="KW-1185">Reference proteome</keyword>
<organism evidence="3 4">
    <name type="scientific">Streptomyces aidingensis</name>
    <dbReference type="NCBI Taxonomy" id="910347"/>
    <lineage>
        <taxon>Bacteria</taxon>
        <taxon>Bacillati</taxon>
        <taxon>Actinomycetota</taxon>
        <taxon>Actinomycetes</taxon>
        <taxon>Kitasatosporales</taxon>
        <taxon>Streptomycetaceae</taxon>
        <taxon>Streptomyces</taxon>
    </lineage>
</organism>
<sequence length="226" mass="24719">MTRNGRVRAATGSARENMWRAAQVVGPYAVTARDSATHYAHQAGAYLKPRAQRMALQARMNYDTHLAPRMGQMRQSLPEGMDRAATRAAERARIAARRARETTGPRIEYARATVGPAREEAAARSAAAMAAFRGGVTAREITRLARRKQRRARAGRMVKWLGLGTLVSGGALAAWRWWERQTNPDWLVEPAPPTEVAETSGTAEESEAVDGVPMEGRAAAEDKPQS</sequence>
<dbReference type="AlphaFoldDB" id="A0A1I1QM24"/>
<keyword evidence="2" id="KW-1133">Transmembrane helix</keyword>
<evidence type="ECO:0000256" key="2">
    <source>
        <dbReference type="SAM" id="Phobius"/>
    </source>
</evidence>
<feature type="compositionally biased region" description="Low complexity" evidence="1">
    <location>
        <begin position="194"/>
        <end position="203"/>
    </location>
</feature>
<dbReference type="RefSeq" id="WP_093840236.1">
    <property type="nucleotide sequence ID" value="NZ_FOLM01000011.1"/>
</dbReference>
<evidence type="ECO:0000313" key="3">
    <source>
        <dbReference type="EMBL" id="SFD23075.1"/>
    </source>
</evidence>
<evidence type="ECO:0008006" key="5">
    <source>
        <dbReference type="Google" id="ProtNLM"/>
    </source>
</evidence>
<protein>
    <recommendedName>
        <fullName evidence="5">Nosiheptide resistance regulatory protein</fullName>
    </recommendedName>
</protein>
<proteinExistence type="predicted"/>
<accession>A0A1I1QM24</accession>
<dbReference type="InterPro" id="IPR035214">
    <property type="entry name" value="DUF5324"/>
</dbReference>
<dbReference type="STRING" id="910347.SAMN05421773_111174"/>
<evidence type="ECO:0000256" key="1">
    <source>
        <dbReference type="SAM" id="MobiDB-lite"/>
    </source>
</evidence>
<dbReference type="Pfam" id="PF17258">
    <property type="entry name" value="DUF5324"/>
    <property type="match status" value="1"/>
</dbReference>
<dbReference type="OrthoDB" id="4336216at2"/>
<dbReference type="EMBL" id="FOLM01000011">
    <property type="protein sequence ID" value="SFD23075.1"/>
    <property type="molecule type" value="Genomic_DNA"/>
</dbReference>
<keyword evidence="2" id="KW-0472">Membrane</keyword>
<keyword evidence="2" id="KW-0812">Transmembrane</keyword>
<evidence type="ECO:0000313" key="4">
    <source>
        <dbReference type="Proteomes" id="UP000199207"/>
    </source>
</evidence>
<feature type="region of interest" description="Disordered" evidence="1">
    <location>
        <begin position="186"/>
        <end position="226"/>
    </location>
</feature>
<name>A0A1I1QM24_9ACTN</name>
<reference evidence="3 4" key="1">
    <citation type="submission" date="2016-10" db="EMBL/GenBank/DDBJ databases">
        <authorList>
            <person name="de Groot N.N."/>
        </authorList>
    </citation>
    <scope>NUCLEOTIDE SEQUENCE [LARGE SCALE GENOMIC DNA]</scope>
    <source>
        <strain evidence="3 4">CGMCC 4.5739</strain>
    </source>
</reference>
<dbReference type="Proteomes" id="UP000199207">
    <property type="component" value="Unassembled WGS sequence"/>
</dbReference>